<proteinExistence type="predicted"/>
<organism evidence="1">
    <name type="scientific">uncultured prokaryote</name>
    <dbReference type="NCBI Taxonomy" id="198431"/>
    <lineage>
        <taxon>unclassified sequences</taxon>
        <taxon>environmental samples</taxon>
    </lineage>
</organism>
<sequence length="68" mass="7811">MSDRINATQIKTLMLRSYRRFSNGEISETTAFRENTMLANILKAIEASETEQRLQAIEETLRSTADED</sequence>
<reference evidence="1" key="1">
    <citation type="submission" date="2015-06" db="EMBL/GenBank/DDBJ databases">
        <authorList>
            <person name="Joergensen T."/>
        </authorList>
    </citation>
    <scope>NUCLEOTIDE SEQUENCE</scope>
    <source>
        <plasmid evidence="1">pRGRH0210</plasmid>
    </source>
</reference>
<name>A0A0H5PWU0_9ZZZZ</name>
<keyword evidence="1" id="KW-0614">Plasmid</keyword>
<reference evidence="1" key="2">
    <citation type="submission" date="2015-07" db="EMBL/GenBank/DDBJ databases">
        <title>Plasmids, circular viruses and viroids from rat gut.</title>
        <authorList>
            <person name="Jorgensen T.J."/>
            <person name="Hansen M.A."/>
            <person name="Xu Z."/>
            <person name="Tabak M.A."/>
            <person name="Sorensen S.J."/>
            <person name="Hansen L.H."/>
        </authorList>
    </citation>
    <scope>NUCLEOTIDE SEQUENCE</scope>
    <source>
        <plasmid evidence="1">pRGRH0210</plasmid>
    </source>
</reference>
<dbReference type="EMBL" id="LN852889">
    <property type="protein sequence ID" value="CRY94211.1"/>
    <property type="molecule type" value="Genomic_DNA"/>
</dbReference>
<evidence type="ECO:0000313" key="1">
    <source>
        <dbReference type="EMBL" id="CRY94211.1"/>
    </source>
</evidence>
<protein>
    <submittedName>
        <fullName evidence="1">Uncharacterized protein</fullName>
    </submittedName>
</protein>
<geneLocation type="plasmid" evidence="1">
    <name>pRGRH0210</name>
</geneLocation>
<dbReference type="AlphaFoldDB" id="A0A0H5PWU0"/>
<accession>A0A0H5PWU0</accession>